<reference evidence="1 2" key="1">
    <citation type="submission" date="2024-01" db="EMBL/GenBank/DDBJ databases">
        <title>The genomes of 5 underutilized Papilionoideae crops provide insights into root nodulation and disease resistanc.</title>
        <authorList>
            <person name="Jiang F."/>
        </authorList>
    </citation>
    <scope>NUCLEOTIDE SEQUENCE [LARGE SCALE GENOMIC DNA]</scope>
    <source>
        <strain evidence="1">LVBAO_FW01</strain>
        <tissue evidence="1">Leaves</tissue>
    </source>
</reference>
<proteinExistence type="predicted"/>
<evidence type="ECO:0000313" key="2">
    <source>
        <dbReference type="Proteomes" id="UP001367508"/>
    </source>
</evidence>
<dbReference type="EMBL" id="JAYMYQ010000006">
    <property type="protein sequence ID" value="KAK7323926.1"/>
    <property type="molecule type" value="Genomic_DNA"/>
</dbReference>
<evidence type="ECO:0000313" key="1">
    <source>
        <dbReference type="EMBL" id="KAK7323926.1"/>
    </source>
</evidence>
<keyword evidence="2" id="KW-1185">Reference proteome</keyword>
<sequence length="287" mass="32281">MSISVRAPVVACMHEDLDLISHTHMKPICLESSHDLLIEENCFNEHRALQSQPSAFWLGATHDINEHRMEEGEASQGYRQVDHTSQSKARIRLALLGMWGDTLGSLKVRMAPSWFSWLVGRSTGLGSLGLGIWKRKFVSLRGSNLGPERSYDFEVCEPESGSMISHSWQTGKLCFLFEPRITPEVLLDSSSSKPLLPPLILFTYSVTYGIRMGLRSASPQSPHSVRLIVTMQRCILLFLIANNSVDLPSSAYNPPLPLTQITPAYRLLNYMCKDKDWVFFLSLDIKA</sequence>
<comment type="caution">
    <text evidence="1">The sequence shown here is derived from an EMBL/GenBank/DDBJ whole genome shotgun (WGS) entry which is preliminary data.</text>
</comment>
<accession>A0AAN9KVB4</accession>
<dbReference type="Proteomes" id="UP001367508">
    <property type="component" value="Unassembled WGS sequence"/>
</dbReference>
<dbReference type="AlphaFoldDB" id="A0AAN9KVB4"/>
<name>A0AAN9KVB4_CANGL</name>
<organism evidence="1 2">
    <name type="scientific">Canavalia gladiata</name>
    <name type="common">Sword bean</name>
    <name type="synonym">Dolichos gladiatus</name>
    <dbReference type="NCBI Taxonomy" id="3824"/>
    <lineage>
        <taxon>Eukaryota</taxon>
        <taxon>Viridiplantae</taxon>
        <taxon>Streptophyta</taxon>
        <taxon>Embryophyta</taxon>
        <taxon>Tracheophyta</taxon>
        <taxon>Spermatophyta</taxon>
        <taxon>Magnoliopsida</taxon>
        <taxon>eudicotyledons</taxon>
        <taxon>Gunneridae</taxon>
        <taxon>Pentapetalae</taxon>
        <taxon>rosids</taxon>
        <taxon>fabids</taxon>
        <taxon>Fabales</taxon>
        <taxon>Fabaceae</taxon>
        <taxon>Papilionoideae</taxon>
        <taxon>50 kb inversion clade</taxon>
        <taxon>NPAAA clade</taxon>
        <taxon>indigoferoid/millettioid clade</taxon>
        <taxon>Phaseoleae</taxon>
        <taxon>Canavalia</taxon>
    </lineage>
</organism>
<protein>
    <submittedName>
        <fullName evidence="1">Uncharacterized protein</fullName>
    </submittedName>
</protein>
<gene>
    <name evidence="1" type="ORF">VNO77_27428</name>
</gene>